<dbReference type="EMBL" id="JAJAGQ010000010">
    <property type="protein sequence ID" value="KAJ8551961.1"/>
    <property type="molecule type" value="Genomic_DNA"/>
</dbReference>
<proteinExistence type="predicted"/>
<dbReference type="OrthoDB" id="1937665at2759"/>
<comment type="caution">
    <text evidence="1">The sequence shown here is derived from an EMBL/GenBank/DDBJ whole genome shotgun (WGS) entry which is preliminary data.</text>
</comment>
<accession>A0A9Q1M5E0</accession>
<evidence type="ECO:0000313" key="2">
    <source>
        <dbReference type="Proteomes" id="UP001152561"/>
    </source>
</evidence>
<protein>
    <submittedName>
        <fullName evidence="1">Uncharacterized protein</fullName>
    </submittedName>
</protein>
<gene>
    <name evidence="1" type="ORF">K7X08_028404</name>
</gene>
<dbReference type="Proteomes" id="UP001152561">
    <property type="component" value="Unassembled WGS sequence"/>
</dbReference>
<evidence type="ECO:0000313" key="1">
    <source>
        <dbReference type="EMBL" id="KAJ8551961.1"/>
    </source>
</evidence>
<organism evidence="1 2">
    <name type="scientific">Anisodus acutangulus</name>
    <dbReference type="NCBI Taxonomy" id="402998"/>
    <lineage>
        <taxon>Eukaryota</taxon>
        <taxon>Viridiplantae</taxon>
        <taxon>Streptophyta</taxon>
        <taxon>Embryophyta</taxon>
        <taxon>Tracheophyta</taxon>
        <taxon>Spermatophyta</taxon>
        <taxon>Magnoliopsida</taxon>
        <taxon>eudicotyledons</taxon>
        <taxon>Gunneridae</taxon>
        <taxon>Pentapetalae</taxon>
        <taxon>asterids</taxon>
        <taxon>lamiids</taxon>
        <taxon>Solanales</taxon>
        <taxon>Solanaceae</taxon>
        <taxon>Solanoideae</taxon>
        <taxon>Hyoscyameae</taxon>
        <taxon>Anisodus</taxon>
    </lineage>
</organism>
<sequence>MDTSYQFFNNPSSSSLCIEKQRSCSTAQNCLFKILRTISTIPPENTTKVQSLLSSQLKEPQFGVKTESINGFCVSPENQESESPATGNENSGGVFRKCEFGKEEKFLDCENFSEVGVTGGFSGTGEEFLGFPVTESNGVSEKTSKMGKLEEEKGFMGLLIEAARLIFGEFKDEGCEFESEPEKKIMESHSSGSRTMKLKRRNKCWGTESVAGKCSSLPVVRSKRGRIQVLPYKYRDSIIEPVARFSRNRSTIRRDTWKSKWENAGDKDRVF</sequence>
<dbReference type="AlphaFoldDB" id="A0A9Q1M5E0"/>
<keyword evidence="2" id="KW-1185">Reference proteome</keyword>
<name>A0A9Q1M5E0_9SOLA</name>
<reference evidence="2" key="1">
    <citation type="journal article" date="2023" name="Proc. Natl. Acad. Sci. U.S.A.">
        <title>Genomic and structural basis for evolution of tropane alkaloid biosynthesis.</title>
        <authorList>
            <person name="Wanga Y.-J."/>
            <person name="Taina T."/>
            <person name="Yua J.-Y."/>
            <person name="Lia J."/>
            <person name="Xua B."/>
            <person name="Chenc J."/>
            <person name="D'Auriad J.C."/>
            <person name="Huanga J.-P."/>
            <person name="Huanga S.-X."/>
        </authorList>
    </citation>
    <scope>NUCLEOTIDE SEQUENCE [LARGE SCALE GENOMIC DNA]</scope>
    <source>
        <strain evidence="2">cv. KIB-2019</strain>
    </source>
</reference>